<evidence type="ECO:0000313" key="1">
    <source>
        <dbReference type="EMBL" id="GMN65357.1"/>
    </source>
</evidence>
<proteinExistence type="predicted"/>
<organism evidence="1 2">
    <name type="scientific">Ficus carica</name>
    <name type="common">Common fig</name>
    <dbReference type="NCBI Taxonomy" id="3494"/>
    <lineage>
        <taxon>Eukaryota</taxon>
        <taxon>Viridiplantae</taxon>
        <taxon>Streptophyta</taxon>
        <taxon>Embryophyta</taxon>
        <taxon>Tracheophyta</taxon>
        <taxon>Spermatophyta</taxon>
        <taxon>Magnoliopsida</taxon>
        <taxon>eudicotyledons</taxon>
        <taxon>Gunneridae</taxon>
        <taxon>Pentapetalae</taxon>
        <taxon>rosids</taxon>
        <taxon>fabids</taxon>
        <taxon>Rosales</taxon>
        <taxon>Moraceae</taxon>
        <taxon>Ficeae</taxon>
        <taxon>Ficus</taxon>
    </lineage>
</organism>
<protein>
    <submittedName>
        <fullName evidence="1">Uncharacterized protein</fullName>
    </submittedName>
</protein>
<keyword evidence="2" id="KW-1185">Reference proteome</keyword>
<sequence length="190" mass="22353">MGFSAARLGVRRCLREAETRETEREREAEEILRVVVERVLHHVLLFERLMCIFRTTMEAIRLRNRYSTMRWRDYGHLVEIFVFNCVFSYLDPAFKFPAHSVNVQFQFRKAFWQKQKIFVGQYSNQMQPRQEHDIGKAIPASETHLCATPSQGIEGGLRTRAERAGVSKNTALWPLQQLKYHGWSISSLNY</sequence>
<dbReference type="EMBL" id="BTGU01000227">
    <property type="protein sequence ID" value="GMN65357.1"/>
    <property type="molecule type" value="Genomic_DNA"/>
</dbReference>
<dbReference type="AlphaFoldDB" id="A0AA88DZW4"/>
<name>A0AA88DZW4_FICCA</name>
<gene>
    <name evidence="1" type="ORF">TIFTF001_034426</name>
</gene>
<dbReference type="Proteomes" id="UP001187192">
    <property type="component" value="Unassembled WGS sequence"/>
</dbReference>
<evidence type="ECO:0000313" key="2">
    <source>
        <dbReference type="Proteomes" id="UP001187192"/>
    </source>
</evidence>
<reference evidence="1" key="1">
    <citation type="submission" date="2023-07" db="EMBL/GenBank/DDBJ databases">
        <title>draft genome sequence of fig (Ficus carica).</title>
        <authorList>
            <person name="Takahashi T."/>
            <person name="Nishimura K."/>
        </authorList>
    </citation>
    <scope>NUCLEOTIDE SEQUENCE</scope>
</reference>
<accession>A0AA88DZW4</accession>
<comment type="caution">
    <text evidence="1">The sequence shown here is derived from an EMBL/GenBank/DDBJ whole genome shotgun (WGS) entry which is preliminary data.</text>
</comment>